<gene>
    <name evidence="1" type="ORF">SAMN02745213_00568</name>
</gene>
<dbReference type="Gene3D" id="3.30.1460.10">
    <property type="match status" value="1"/>
</dbReference>
<evidence type="ECO:0000313" key="2">
    <source>
        <dbReference type="Proteomes" id="UP000242432"/>
    </source>
</evidence>
<protein>
    <recommendedName>
        <fullName evidence="3">Tir chaperone protein (CesT) family protein</fullName>
    </recommendedName>
</protein>
<dbReference type="RefSeq" id="WP_078928138.1">
    <property type="nucleotide sequence ID" value="NZ_FUXX01000006.1"/>
</dbReference>
<dbReference type="Proteomes" id="UP000242432">
    <property type="component" value="Unassembled WGS sequence"/>
</dbReference>
<sequence length="135" mass="15141">MAGITTVVDPEVVRRELYRFAKRIGMENIPAFDENNALTFGVDGAKLSFELNADRTYLAVGYAVTPEISEVDHYLRIALAKTKYSGGFVYSASYVDPLIIFTTQLPNPSISAENFEKILFGFIKLWNEVKHGNQN</sequence>
<dbReference type="AlphaFoldDB" id="A0A1T4V224"/>
<accession>A0A1T4V224</accession>
<dbReference type="CDD" id="cd16364">
    <property type="entry name" value="T3SC_I-like"/>
    <property type="match status" value="1"/>
</dbReference>
<proteinExistence type="predicted"/>
<dbReference type="EMBL" id="FUXX01000006">
    <property type="protein sequence ID" value="SKA58989.1"/>
    <property type="molecule type" value="Genomic_DNA"/>
</dbReference>
<name>A0A1T4V224_9GAMM</name>
<reference evidence="2" key="1">
    <citation type="submission" date="2017-02" db="EMBL/GenBank/DDBJ databases">
        <authorList>
            <person name="Varghese N."/>
            <person name="Submissions S."/>
        </authorList>
    </citation>
    <scope>NUCLEOTIDE SEQUENCE [LARGE SCALE GENOMIC DNA]</scope>
    <source>
        <strain evidence="2">DSM 3072</strain>
    </source>
</reference>
<evidence type="ECO:0008006" key="3">
    <source>
        <dbReference type="Google" id="ProtNLM"/>
    </source>
</evidence>
<keyword evidence="2" id="KW-1185">Reference proteome</keyword>
<organism evidence="1 2">
    <name type="scientific">Succinivibrio dextrinosolvens DSM 3072</name>
    <dbReference type="NCBI Taxonomy" id="1123324"/>
    <lineage>
        <taxon>Bacteria</taxon>
        <taxon>Pseudomonadati</taxon>
        <taxon>Pseudomonadota</taxon>
        <taxon>Gammaproteobacteria</taxon>
        <taxon>Aeromonadales</taxon>
        <taxon>Succinivibrionaceae</taxon>
        <taxon>Succinivibrio</taxon>
    </lineage>
</organism>
<dbReference type="STRING" id="83771.SAMN02910357_01256"/>
<evidence type="ECO:0000313" key="1">
    <source>
        <dbReference type="EMBL" id="SKA58989.1"/>
    </source>
</evidence>